<feature type="binding site" evidence="12">
    <location>
        <position position="540"/>
    </location>
    <ligand>
        <name>Zn(2+)</name>
        <dbReference type="ChEBI" id="CHEBI:29105"/>
        <label>2</label>
    </ligand>
</feature>
<dbReference type="InterPro" id="IPR036388">
    <property type="entry name" value="WH-like_DNA-bd_sf"/>
</dbReference>
<evidence type="ECO:0000313" key="15">
    <source>
        <dbReference type="EMBL" id="ANU64708.1"/>
    </source>
</evidence>
<dbReference type="Pfam" id="PF17764">
    <property type="entry name" value="PriA_3primeBD"/>
    <property type="match status" value="1"/>
</dbReference>
<protein>
    <recommendedName>
        <fullName evidence="12">Replication restart protein PriA</fullName>
    </recommendedName>
    <alternativeName>
        <fullName evidence="12">ATP-dependent DNA helicase PriA</fullName>
        <ecNumber evidence="12">5.6.2.4</ecNumber>
    </alternativeName>
    <alternativeName>
        <fullName evidence="12">DNA 3'-5' helicase PriA</fullName>
    </alternativeName>
</protein>
<evidence type="ECO:0000256" key="9">
    <source>
        <dbReference type="ARBA" id="ARBA00023125"/>
    </source>
</evidence>
<feature type="binding site" evidence="12">
    <location>
        <position position="531"/>
    </location>
    <ligand>
        <name>Zn(2+)</name>
        <dbReference type="ChEBI" id="CHEBI:29105"/>
        <label>1</label>
    </ligand>
</feature>
<dbReference type="InterPro" id="IPR001650">
    <property type="entry name" value="Helicase_C-like"/>
</dbReference>
<dbReference type="NCBIfam" id="TIGR00595">
    <property type="entry name" value="priA"/>
    <property type="match status" value="1"/>
</dbReference>
<evidence type="ECO:0000256" key="2">
    <source>
        <dbReference type="ARBA" id="ARBA00022705"/>
    </source>
</evidence>
<dbReference type="KEGG" id="pary:A4V02_02200"/>
<evidence type="ECO:0000256" key="4">
    <source>
        <dbReference type="ARBA" id="ARBA00022741"/>
    </source>
</evidence>
<dbReference type="GO" id="GO:1990077">
    <property type="term" value="C:primosome complex"/>
    <property type="evidence" value="ECO:0007669"/>
    <property type="project" value="UniProtKB-UniRule"/>
</dbReference>
<evidence type="ECO:0000256" key="12">
    <source>
        <dbReference type="HAMAP-Rule" id="MF_00983"/>
    </source>
</evidence>
<evidence type="ECO:0000259" key="13">
    <source>
        <dbReference type="PROSITE" id="PS51192"/>
    </source>
</evidence>
<dbReference type="Pfam" id="PF00271">
    <property type="entry name" value="Helicase_C"/>
    <property type="match status" value="1"/>
</dbReference>
<sequence>MYAEVILPLPLGATFTYRIPQELDGKVSIGSRIIVPFGRKKLYTAIVCGLSPIAPEDMQIKDVMTVLDPWPIVRHPQLRLWEWIGEYYLCSIGDVMKAALPAGLKVESETFVEVNPDYEEDTSARLTETEAVLLQTVDHHGRISVADLEHRTGITRTTQTVARLVERCALMISEKLVERYRAKRETIVSLAFPHDDTDSMHRAFDSVRGAPKQEQLLIALIDMLNKKRHEGRDPEVLRSDLLTSTGLSTAIVSALSAKGIIRITTREVNRFGFTGVATGTLPSLTDHQAEALDRIHLGFLKRDVVLLHGVTSSGKTELYIHLIDFVLRKGEQALYLVPEIALTTQLTRRLQKVFGDKVVIYHSKFSDNERVDIWKKLLHDNSPCVVIGARSSLFLPYSRLGIVIVDEEHESSYKQYDPAPRYNARDTAIVLASMHGAKTLLGSATPAVETYYKALSGRYGLVELTERYEGARLPDIEIIDMLDEKKRGRSSGSPLSMRLLGLTRETVDHGRQAILFHNRRGFAPVVMCKQCAYVPKCQYCDVSLTYHRRQDEMVCHYCGATYKLPTICPSCKEPAIDVFGYGTERLEDIADGAFGDAKVLRMDLDTTRNKDGYDKIITDFSAGKAQILVGTQMVTKGLDFAGVSLVGVLNADTLINFPDFRSAERAFNMLEQVAGRAGRRDDIPGRVVVQTTRPDHPVINFLREHDYKGFYAHEIEERRLYSYPPFTRVINIYLKHRDLSVVADASVRYTRRLQELFGNRVFGPEEPHVSRIQSLYIRKIMLKIETEASMRKVKAILRNVYEEFMVEKSLRSMIVYYDVDPN</sequence>
<dbReference type="Pfam" id="PF18319">
    <property type="entry name" value="Zn_ribbon_PriA"/>
    <property type="match status" value="1"/>
</dbReference>
<evidence type="ECO:0000256" key="7">
    <source>
        <dbReference type="ARBA" id="ARBA00022833"/>
    </source>
</evidence>
<comment type="catalytic activity">
    <reaction evidence="12">
        <text>Couples ATP hydrolysis with the unwinding of duplex DNA by translocating in the 3'-5' direction.</text>
        <dbReference type="EC" id="5.6.2.4"/>
    </reaction>
</comment>
<feature type="binding site" evidence="12">
    <location>
        <position position="528"/>
    </location>
    <ligand>
        <name>Zn(2+)</name>
        <dbReference type="ChEBI" id="CHEBI:29105"/>
        <label>1</label>
    </ligand>
</feature>
<dbReference type="InterPro" id="IPR040498">
    <property type="entry name" value="PriA_CRR"/>
</dbReference>
<dbReference type="InterPro" id="IPR014001">
    <property type="entry name" value="Helicase_ATP-bd"/>
</dbReference>
<dbReference type="GO" id="GO:0003677">
    <property type="term" value="F:DNA binding"/>
    <property type="evidence" value="ECO:0007669"/>
    <property type="project" value="UniProtKB-UniRule"/>
</dbReference>
<dbReference type="GO" id="GO:0006269">
    <property type="term" value="P:DNA replication, synthesis of primer"/>
    <property type="evidence" value="ECO:0007669"/>
    <property type="project" value="UniProtKB-KW"/>
</dbReference>
<dbReference type="GO" id="GO:0006270">
    <property type="term" value="P:DNA replication initiation"/>
    <property type="evidence" value="ECO:0007669"/>
    <property type="project" value="TreeGrafter"/>
</dbReference>
<comment type="subunit">
    <text evidence="12">Component of the replication restart primosome.</text>
</comment>
<dbReference type="FunFam" id="3.40.1440.60:FF:000001">
    <property type="entry name" value="Primosomal protein N"/>
    <property type="match status" value="1"/>
</dbReference>
<evidence type="ECO:0000256" key="10">
    <source>
        <dbReference type="ARBA" id="ARBA00023235"/>
    </source>
</evidence>
<dbReference type="STRING" id="1796646.A4V02_02200"/>
<keyword evidence="16" id="KW-1185">Reference proteome</keyword>
<dbReference type="GO" id="GO:0006302">
    <property type="term" value="P:double-strand break repair"/>
    <property type="evidence" value="ECO:0007669"/>
    <property type="project" value="InterPro"/>
</dbReference>
<name>A0A1B1SD04_9BACT</name>
<dbReference type="OrthoDB" id="9759544at2"/>
<dbReference type="InterPro" id="IPR041236">
    <property type="entry name" value="PriA_C"/>
</dbReference>
<accession>A0A1B1SD04</accession>
<dbReference type="InterPro" id="IPR005259">
    <property type="entry name" value="PriA"/>
</dbReference>
<keyword evidence="2 12" id="KW-0235">DNA replication</keyword>
<dbReference type="Pfam" id="PF00270">
    <property type="entry name" value="DEAD"/>
    <property type="match status" value="1"/>
</dbReference>
<dbReference type="InterPro" id="IPR041222">
    <property type="entry name" value="PriA_3primeBD"/>
</dbReference>
<dbReference type="GO" id="GO:0006310">
    <property type="term" value="P:DNA recombination"/>
    <property type="evidence" value="ECO:0007669"/>
    <property type="project" value="InterPro"/>
</dbReference>
<reference evidence="16" key="1">
    <citation type="submission" date="2016-04" db="EMBL/GenBank/DDBJ databases">
        <title>Complete Genome Sequences of Twelve Strains of a Stable Defined Moderately Diverse Mouse Microbiota 2 (sDMDMm2).</title>
        <authorList>
            <person name="Uchimura Y."/>
            <person name="Wyss M."/>
            <person name="Brugiroux S."/>
            <person name="Limenitakis J.P."/>
            <person name="Stecher B."/>
            <person name="McCoy K.D."/>
            <person name="Macpherson A.J."/>
        </authorList>
    </citation>
    <scope>NUCLEOTIDE SEQUENCE [LARGE SCALE GENOMIC DNA]</scope>
    <source>
        <strain evidence="16">YL27</strain>
    </source>
</reference>
<feature type="binding site" evidence="12">
    <location>
        <position position="555"/>
    </location>
    <ligand>
        <name>Zn(2+)</name>
        <dbReference type="ChEBI" id="CHEBI:29105"/>
        <label>2</label>
    </ligand>
</feature>
<evidence type="ECO:0000256" key="8">
    <source>
        <dbReference type="ARBA" id="ARBA00022840"/>
    </source>
</evidence>
<feature type="binding site" evidence="12">
    <location>
        <position position="568"/>
    </location>
    <ligand>
        <name>Zn(2+)</name>
        <dbReference type="ChEBI" id="CHEBI:29105"/>
        <label>1</label>
    </ligand>
</feature>
<evidence type="ECO:0000256" key="1">
    <source>
        <dbReference type="ARBA" id="ARBA00022515"/>
    </source>
</evidence>
<dbReference type="HAMAP" id="MF_00983">
    <property type="entry name" value="PriA"/>
    <property type="match status" value="1"/>
</dbReference>
<comment type="similarity">
    <text evidence="12">Belongs to the helicase family. PriA subfamily.</text>
</comment>
<keyword evidence="7 12" id="KW-0862">Zinc</keyword>
<dbReference type="InterPro" id="IPR027417">
    <property type="entry name" value="P-loop_NTPase"/>
</dbReference>
<keyword evidence="9 12" id="KW-0238">DNA-binding</keyword>
<dbReference type="Gene3D" id="3.40.50.300">
    <property type="entry name" value="P-loop containing nucleotide triphosphate hydrolases"/>
    <property type="match status" value="2"/>
</dbReference>
<evidence type="ECO:0000256" key="11">
    <source>
        <dbReference type="ARBA" id="ARBA00048988"/>
    </source>
</evidence>
<feature type="binding site" evidence="12">
    <location>
        <position position="558"/>
    </location>
    <ligand>
        <name>Zn(2+)</name>
        <dbReference type="ChEBI" id="CHEBI:29105"/>
        <label>2</label>
    </ligand>
</feature>
<dbReference type="InterPro" id="IPR042115">
    <property type="entry name" value="PriA_3primeBD_sf"/>
</dbReference>
<dbReference type="CDD" id="cd18804">
    <property type="entry name" value="SF2_C_priA"/>
    <property type="match status" value="1"/>
</dbReference>
<comment type="catalytic activity">
    <reaction evidence="11 12">
        <text>ATP + H2O = ADP + phosphate + H(+)</text>
        <dbReference type="Rhea" id="RHEA:13065"/>
        <dbReference type="ChEBI" id="CHEBI:15377"/>
        <dbReference type="ChEBI" id="CHEBI:15378"/>
        <dbReference type="ChEBI" id="CHEBI:30616"/>
        <dbReference type="ChEBI" id="CHEBI:43474"/>
        <dbReference type="ChEBI" id="CHEBI:456216"/>
        <dbReference type="EC" id="5.6.2.4"/>
    </reaction>
</comment>
<dbReference type="EMBL" id="CP015402">
    <property type="protein sequence ID" value="ANU64708.1"/>
    <property type="molecule type" value="Genomic_DNA"/>
</dbReference>
<evidence type="ECO:0000256" key="5">
    <source>
        <dbReference type="ARBA" id="ARBA00022801"/>
    </source>
</evidence>
<dbReference type="PANTHER" id="PTHR30580">
    <property type="entry name" value="PRIMOSOMAL PROTEIN N"/>
    <property type="match status" value="1"/>
</dbReference>
<keyword evidence="1 12" id="KW-0639">Primosome</keyword>
<feature type="domain" description="Helicase C-terminal" evidence="14">
    <location>
        <begin position="563"/>
        <end position="731"/>
    </location>
</feature>
<evidence type="ECO:0000256" key="3">
    <source>
        <dbReference type="ARBA" id="ARBA00022723"/>
    </source>
</evidence>
<dbReference type="GO" id="GO:0008270">
    <property type="term" value="F:zinc ion binding"/>
    <property type="evidence" value="ECO:0007669"/>
    <property type="project" value="UniProtKB-UniRule"/>
</dbReference>
<dbReference type="GO" id="GO:0005524">
    <property type="term" value="F:ATP binding"/>
    <property type="evidence" value="ECO:0007669"/>
    <property type="project" value="UniProtKB-UniRule"/>
</dbReference>
<dbReference type="EC" id="5.6.2.4" evidence="12"/>
<dbReference type="InterPro" id="IPR011545">
    <property type="entry name" value="DEAD/DEAH_box_helicase_dom"/>
</dbReference>
<dbReference type="PANTHER" id="PTHR30580:SF0">
    <property type="entry name" value="PRIMOSOMAL PROTEIN N"/>
    <property type="match status" value="1"/>
</dbReference>
<comment type="cofactor">
    <cofactor evidence="12">
        <name>Zn(2+)</name>
        <dbReference type="ChEBI" id="CHEBI:29105"/>
    </cofactor>
    <text evidence="12">Binds 2 zinc ions per subunit.</text>
</comment>
<comment type="function">
    <text evidence="12">Initiates the restart of stalled replication forks, which reloads the replicative helicase on sites other than the origin of replication. Recognizes and binds to abandoned replication forks and remodels them to uncover a helicase loading site. Promotes assembly of the primosome at these replication forks.</text>
</comment>
<keyword evidence="8 12" id="KW-0067">ATP-binding</keyword>
<keyword evidence="6 12" id="KW-0347">Helicase</keyword>
<evidence type="ECO:0000259" key="14">
    <source>
        <dbReference type="PROSITE" id="PS51194"/>
    </source>
</evidence>
<dbReference type="PROSITE" id="PS51194">
    <property type="entry name" value="HELICASE_CTER"/>
    <property type="match status" value="1"/>
</dbReference>
<feature type="domain" description="Helicase ATP-binding" evidence="13">
    <location>
        <begin position="296"/>
        <end position="464"/>
    </location>
</feature>
<dbReference type="SMART" id="SM00490">
    <property type="entry name" value="HELICc"/>
    <property type="match status" value="1"/>
</dbReference>
<dbReference type="FunFam" id="3.40.50.300:FF:000489">
    <property type="entry name" value="Primosome assembly protein PriA"/>
    <property type="match status" value="1"/>
</dbReference>
<feature type="binding site" evidence="12">
    <location>
        <position position="571"/>
    </location>
    <ligand>
        <name>Zn(2+)</name>
        <dbReference type="ChEBI" id="CHEBI:29105"/>
        <label>1</label>
    </ligand>
</feature>
<keyword evidence="4 12" id="KW-0547">Nucleotide-binding</keyword>
<dbReference type="CDD" id="cd17929">
    <property type="entry name" value="DEXHc_priA"/>
    <property type="match status" value="1"/>
</dbReference>
<dbReference type="GO" id="GO:0043138">
    <property type="term" value="F:3'-5' DNA helicase activity"/>
    <property type="evidence" value="ECO:0007669"/>
    <property type="project" value="UniProtKB-EC"/>
</dbReference>
<keyword evidence="3 12" id="KW-0479">Metal-binding</keyword>
<evidence type="ECO:0000256" key="6">
    <source>
        <dbReference type="ARBA" id="ARBA00022806"/>
    </source>
</evidence>
<dbReference type="Pfam" id="PF18074">
    <property type="entry name" value="PriA_C"/>
    <property type="match status" value="1"/>
</dbReference>
<gene>
    <name evidence="12" type="primary">priA</name>
    <name evidence="15" type="ORF">A4V02_02200</name>
</gene>
<keyword evidence="10 12" id="KW-0413">Isomerase</keyword>
<dbReference type="Gene3D" id="3.40.1440.60">
    <property type="entry name" value="PriA, 3(prime) DNA-binding domain"/>
    <property type="match status" value="1"/>
</dbReference>
<keyword evidence="5 12" id="KW-0378">Hydrolase</keyword>
<feature type="binding site" evidence="12">
    <location>
        <position position="537"/>
    </location>
    <ligand>
        <name>Zn(2+)</name>
        <dbReference type="ChEBI" id="CHEBI:29105"/>
        <label>2</label>
    </ligand>
</feature>
<dbReference type="GO" id="GO:0016887">
    <property type="term" value="F:ATP hydrolysis activity"/>
    <property type="evidence" value="ECO:0007669"/>
    <property type="project" value="RHEA"/>
</dbReference>
<dbReference type="Proteomes" id="UP000186351">
    <property type="component" value="Chromosome"/>
</dbReference>
<proteinExistence type="inferred from homology"/>
<dbReference type="PROSITE" id="PS51192">
    <property type="entry name" value="HELICASE_ATP_BIND_1"/>
    <property type="match status" value="1"/>
</dbReference>
<organism evidence="15 16">
    <name type="scientific">Muribaculum intestinale</name>
    <dbReference type="NCBI Taxonomy" id="1796646"/>
    <lineage>
        <taxon>Bacteria</taxon>
        <taxon>Pseudomonadati</taxon>
        <taxon>Bacteroidota</taxon>
        <taxon>Bacteroidia</taxon>
        <taxon>Bacteroidales</taxon>
        <taxon>Muribaculaceae</taxon>
        <taxon>Muribaculum</taxon>
    </lineage>
</organism>
<accession>A0A1Z2XKM8</accession>
<dbReference type="AlphaFoldDB" id="A0A1B1SD04"/>
<evidence type="ECO:0000313" key="16">
    <source>
        <dbReference type="Proteomes" id="UP000186351"/>
    </source>
</evidence>
<dbReference type="SUPFAM" id="SSF52540">
    <property type="entry name" value="P-loop containing nucleoside triphosphate hydrolases"/>
    <property type="match status" value="2"/>
</dbReference>
<dbReference type="SMART" id="SM00487">
    <property type="entry name" value="DEXDc"/>
    <property type="match status" value="1"/>
</dbReference>
<dbReference type="Gene3D" id="1.10.10.10">
    <property type="entry name" value="Winged helix-like DNA-binding domain superfamily/Winged helix DNA-binding domain"/>
    <property type="match status" value="1"/>
</dbReference>